<feature type="transmembrane region" description="Helical" evidence="1">
    <location>
        <begin position="12"/>
        <end position="35"/>
    </location>
</feature>
<keyword evidence="1" id="KW-0472">Membrane</keyword>
<keyword evidence="3" id="KW-1185">Reference proteome</keyword>
<sequence length="109" mass="12284">MIHYDLQATKQYGQAFIGTQVFLFLLTVIGSAILLDYSTMNSSIQPLIRHTMLRFIVTSEHPHSSAALKLIQESVSIFLLSCISNISNHNHYSKTKNLSHQVSIGLSHW</sequence>
<protein>
    <submittedName>
        <fullName evidence="2">Uncharacterized protein</fullName>
    </submittedName>
</protein>
<name>A0A182SLV5_9DIPT</name>
<keyword evidence="1" id="KW-1133">Transmembrane helix</keyword>
<proteinExistence type="predicted"/>
<keyword evidence="1" id="KW-0812">Transmembrane</keyword>
<organism evidence="2 3">
    <name type="scientific">Anopheles maculatus</name>
    <dbReference type="NCBI Taxonomy" id="74869"/>
    <lineage>
        <taxon>Eukaryota</taxon>
        <taxon>Metazoa</taxon>
        <taxon>Ecdysozoa</taxon>
        <taxon>Arthropoda</taxon>
        <taxon>Hexapoda</taxon>
        <taxon>Insecta</taxon>
        <taxon>Pterygota</taxon>
        <taxon>Neoptera</taxon>
        <taxon>Endopterygota</taxon>
        <taxon>Diptera</taxon>
        <taxon>Nematocera</taxon>
        <taxon>Culicoidea</taxon>
        <taxon>Culicidae</taxon>
        <taxon>Anophelinae</taxon>
        <taxon>Anopheles</taxon>
        <taxon>Anopheles maculatus group</taxon>
    </lineage>
</organism>
<evidence type="ECO:0000313" key="3">
    <source>
        <dbReference type="Proteomes" id="UP000075901"/>
    </source>
</evidence>
<dbReference type="VEuPathDB" id="VectorBase:AMAM009354"/>
<dbReference type="Proteomes" id="UP000075901">
    <property type="component" value="Unassembled WGS sequence"/>
</dbReference>
<reference evidence="2" key="2">
    <citation type="submission" date="2020-05" db="UniProtKB">
        <authorList>
            <consortium name="EnsemblMetazoa"/>
        </authorList>
    </citation>
    <scope>IDENTIFICATION</scope>
    <source>
        <strain evidence="2">maculatus3</strain>
    </source>
</reference>
<reference evidence="3" key="1">
    <citation type="submission" date="2013-09" db="EMBL/GenBank/DDBJ databases">
        <title>The Genome Sequence of Anopheles maculatus species B.</title>
        <authorList>
            <consortium name="The Broad Institute Genomics Platform"/>
            <person name="Neafsey D.E."/>
            <person name="Besansky N."/>
            <person name="Howell P."/>
            <person name="Walton C."/>
            <person name="Young S.K."/>
            <person name="Zeng Q."/>
            <person name="Gargeya S."/>
            <person name="Fitzgerald M."/>
            <person name="Haas B."/>
            <person name="Abouelleil A."/>
            <person name="Allen A.W."/>
            <person name="Alvarado L."/>
            <person name="Arachchi H.M."/>
            <person name="Berlin A.M."/>
            <person name="Chapman S.B."/>
            <person name="Gainer-Dewar J."/>
            <person name="Goldberg J."/>
            <person name="Griggs A."/>
            <person name="Gujja S."/>
            <person name="Hansen M."/>
            <person name="Howarth C."/>
            <person name="Imamovic A."/>
            <person name="Ireland A."/>
            <person name="Larimer J."/>
            <person name="McCowan C."/>
            <person name="Murphy C."/>
            <person name="Pearson M."/>
            <person name="Poon T.W."/>
            <person name="Priest M."/>
            <person name="Roberts A."/>
            <person name="Saif S."/>
            <person name="Shea T."/>
            <person name="Sisk P."/>
            <person name="Sykes S."/>
            <person name="Wortman J."/>
            <person name="Nusbaum C."/>
            <person name="Birren B."/>
        </authorList>
    </citation>
    <scope>NUCLEOTIDE SEQUENCE [LARGE SCALE GENOMIC DNA]</scope>
    <source>
        <strain evidence="3">maculatus3</strain>
    </source>
</reference>
<evidence type="ECO:0000313" key="2">
    <source>
        <dbReference type="EnsemblMetazoa" id="AMAM009354-PA"/>
    </source>
</evidence>
<accession>A0A182SLV5</accession>
<dbReference type="EnsemblMetazoa" id="AMAM009354-RA">
    <property type="protein sequence ID" value="AMAM009354-PA"/>
    <property type="gene ID" value="AMAM009354"/>
</dbReference>
<evidence type="ECO:0000256" key="1">
    <source>
        <dbReference type="SAM" id="Phobius"/>
    </source>
</evidence>
<dbReference type="AlphaFoldDB" id="A0A182SLV5"/>